<evidence type="ECO:0000256" key="1">
    <source>
        <dbReference type="ARBA" id="ARBA00001946"/>
    </source>
</evidence>
<evidence type="ECO:0000256" key="3">
    <source>
        <dbReference type="ARBA" id="ARBA00022679"/>
    </source>
</evidence>
<dbReference type="SFLD" id="SFLDG01017">
    <property type="entry name" value="Polyprenyl_Transferase_Like"/>
    <property type="match status" value="1"/>
</dbReference>
<proteinExistence type="inferred from homology"/>
<dbReference type="InterPro" id="IPR033749">
    <property type="entry name" value="Polyprenyl_synt_CS"/>
</dbReference>
<dbReference type="PANTHER" id="PTHR12001">
    <property type="entry name" value="GERANYLGERANYL PYROPHOSPHATE SYNTHASE"/>
    <property type="match status" value="1"/>
</dbReference>
<dbReference type="PANTHER" id="PTHR12001:SF85">
    <property type="entry name" value="SHORT CHAIN ISOPRENYL DIPHOSPHATE SYNTHASE"/>
    <property type="match status" value="1"/>
</dbReference>
<dbReference type="GO" id="GO:0008299">
    <property type="term" value="P:isoprenoid biosynthetic process"/>
    <property type="evidence" value="ECO:0007669"/>
    <property type="project" value="InterPro"/>
</dbReference>
<comment type="cofactor">
    <cofactor evidence="1">
        <name>Mg(2+)</name>
        <dbReference type="ChEBI" id="CHEBI:18420"/>
    </cofactor>
</comment>
<dbReference type="GO" id="GO:0004659">
    <property type="term" value="F:prenyltransferase activity"/>
    <property type="evidence" value="ECO:0007669"/>
    <property type="project" value="InterPro"/>
</dbReference>
<dbReference type="Pfam" id="PF00348">
    <property type="entry name" value="polyprenyl_synt"/>
    <property type="match status" value="1"/>
</dbReference>
<dbReference type="Gene3D" id="1.10.600.10">
    <property type="entry name" value="Farnesyl Diphosphate Synthase"/>
    <property type="match status" value="1"/>
</dbReference>
<evidence type="ECO:0000256" key="2">
    <source>
        <dbReference type="ARBA" id="ARBA00006706"/>
    </source>
</evidence>
<dbReference type="Proteomes" id="UP000176377">
    <property type="component" value="Unassembled WGS sequence"/>
</dbReference>
<evidence type="ECO:0000256" key="5">
    <source>
        <dbReference type="ARBA" id="ARBA00022842"/>
    </source>
</evidence>
<dbReference type="PROSITE" id="PS00723">
    <property type="entry name" value="POLYPRENYL_SYNTHASE_1"/>
    <property type="match status" value="1"/>
</dbReference>
<keyword evidence="3 6" id="KW-0808">Transferase</keyword>
<evidence type="ECO:0000313" key="8">
    <source>
        <dbReference type="Proteomes" id="UP000176377"/>
    </source>
</evidence>
<dbReference type="InterPro" id="IPR008949">
    <property type="entry name" value="Isoprenoid_synthase_dom_sf"/>
</dbReference>
<protein>
    <recommendedName>
        <fullName evidence="9">Polyprenyl synthetase</fullName>
    </recommendedName>
</protein>
<dbReference type="EMBL" id="MFLA01000032">
    <property type="protein sequence ID" value="OGG58579.1"/>
    <property type="molecule type" value="Genomic_DNA"/>
</dbReference>
<evidence type="ECO:0000256" key="4">
    <source>
        <dbReference type="ARBA" id="ARBA00022723"/>
    </source>
</evidence>
<dbReference type="GO" id="GO:0046872">
    <property type="term" value="F:metal ion binding"/>
    <property type="evidence" value="ECO:0007669"/>
    <property type="project" value="UniProtKB-KW"/>
</dbReference>
<dbReference type="AlphaFoldDB" id="A0A1F6DAY9"/>
<dbReference type="SUPFAM" id="SSF48576">
    <property type="entry name" value="Terpenoid synthases"/>
    <property type="match status" value="1"/>
</dbReference>
<accession>A0A1F6DAY9</accession>
<keyword evidence="5" id="KW-0460">Magnesium</keyword>
<evidence type="ECO:0000256" key="6">
    <source>
        <dbReference type="RuleBase" id="RU004466"/>
    </source>
</evidence>
<dbReference type="CDD" id="cd00685">
    <property type="entry name" value="Trans_IPPS_HT"/>
    <property type="match status" value="1"/>
</dbReference>
<gene>
    <name evidence="7" type="ORF">A2765_02550</name>
</gene>
<name>A0A1F6DAY9_9BACT</name>
<sequence>MIGSRHEKSLNALKHMSVRIDAELARALEERAHGPAAAMYHMLRYFLGFVDEDFKASTEGGGKRFRPALCLLIAQGYGAGEKALDAAVAIELFHNLTLIHDDVEDHDEYRRGKPTVWKLWGINNAINAGDIQSLIVARWVARAARQSGAEALSDILLETFIEVWEGQYLDFELADAPLDSGVVSEERYLLMTEKKSGALVRVAAEAAGVAAGKDEQECARLREYGVCLGIAYQIADDYRSVWATKSETGKDAHGDIREHKRTLPFLAAFAEAQGAAKDRLKGLYSLSRQLSEAEISEALALIDAADVRRDVQAKIREYSARAMKAVSLLSLDEETKALLAGIVEMLVPEGGDSGIPASGGSAAIALA</sequence>
<evidence type="ECO:0008006" key="9">
    <source>
        <dbReference type="Google" id="ProtNLM"/>
    </source>
</evidence>
<comment type="caution">
    <text evidence="7">The sequence shown here is derived from an EMBL/GenBank/DDBJ whole genome shotgun (WGS) entry which is preliminary data.</text>
</comment>
<dbReference type="InterPro" id="IPR000092">
    <property type="entry name" value="Polyprenyl_synt"/>
</dbReference>
<evidence type="ECO:0000313" key="7">
    <source>
        <dbReference type="EMBL" id="OGG58579.1"/>
    </source>
</evidence>
<keyword evidence="4" id="KW-0479">Metal-binding</keyword>
<organism evidence="7 8">
    <name type="scientific">Candidatus Kaiserbacteria bacterium RIFCSPHIGHO2_01_FULL_56_24</name>
    <dbReference type="NCBI Taxonomy" id="1798487"/>
    <lineage>
        <taxon>Bacteria</taxon>
        <taxon>Candidatus Kaiseribacteriota</taxon>
    </lineage>
</organism>
<comment type="similarity">
    <text evidence="2 6">Belongs to the FPP/GGPP synthase family.</text>
</comment>
<reference evidence="7 8" key="1">
    <citation type="journal article" date="2016" name="Nat. Commun.">
        <title>Thousands of microbial genomes shed light on interconnected biogeochemical processes in an aquifer system.</title>
        <authorList>
            <person name="Anantharaman K."/>
            <person name="Brown C.T."/>
            <person name="Hug L.A."/>
            <person name="Sharon I."/>
            <person name="Castelle C.J."/>
            <person name="Probst A.J."/>
            <person name="Thomas B.C."/>
            <person name="Singh A."/>
            <person name="Wilkins M.J."/>
            <person name="Karaoz U."/>
            <person name="Brodie E.L."/>
            <person name="Williams K.H."/>
            <person name="Hubbard S.S."/>
            <person name="Banfield J.F."/>
        </authorList>
    </citation>
    <scope>NUCLEOTIDE SEQUENCE [LARGE SCALE GENOMIC DNA]</scope>
</reference>
<dbReference type="SFLD" id="SFLDS00005">
    <property type="entry name" value="Isoprenoid_Synthase_Type_I"/>
    <property type="match status" value="1"/>
</dbReference>